<keyword evidence="2" id="KW-1133">Transmembrane helix</keyword>
<evidence type="ECO:0000256" key="2">
    <source>
        <dbReference type="SAM" id="Phobius"/>
    </source>
</evidence>
<sequence length="231" mass="24546">MADPYAQPSFERHAPTHNWSASDRSDPHAGEPDGTRNGFATASLLLGIIGVFTAAAGFGIAALVHIRQRRQRGRGMAIAGLVLSGAWAVGIVAAIMLTVIDLAERDSDGTITDGGDVSVMSVHVGVCFVNLEEAAEISRLPAVPCSEPHVAEVFGVFDLPEGEWPGMEAIGEQADSRCAEILIEYSSTAYEDPGVGLFHLHPLESMWPRDREIVCIAYALDGAVTGSYADR</sequence>
<evidence type="ECO:0000313" key="6">
    <source>
        <dbReference type="Proteomes" id="UP000475214"/>
    </source>
</evidence>
<dbReference type="EMBL" id="JAAGOA010000022">
    <property type="protein sequence ID" value="NEE03394.1"/>
    <property type="molecule type" value="Genomic_DNA"/>
</dbReference>
<keyword evidence="6" id="KW-1185">Reference proteome</keyword>
<reference evidence="5 6" key="1">
    <citation type="submission" date="2020-02" db="EMBL/GenBank/DDBJ databases">
        <authorList>
            <person name="Li X.-J."/>
            <person name="Han X.-M."/>
        </authorList>
    </citation>
    <scope>NUCLEOTIDE SEQUENCE [LARGE SCALE GENOMIC DNA]</scope>
    <source>
        <strain evidence="5 6">CCTCC AB 2017055</strain>
    </source>
</reference>
<organism evidence="5 6">
    <name type="scientific">Phytoactinopolyspora halotolerans</name>
    <dbReference type="NCBI Taxonomy" id="1981512"/>
    <lineage>
        <taxon>Bacteria</taxon>
        <taxon>Bacillati</taxon>
        <taxon>Actinomycetota</taxon>
        <taxon>Actinomycetes</taxon>
        <taxon>Jiangellales</taxon>
        <taxon>Jiangellaceae</taxon>
        <taxon>Phytoactinopolyspora</taxon>
    </lineage>
</organism>
<keyword evidence="2" id="KW-0472">Membrane</keyword>
<feature type="domain" description="Septum formation-related" evidence="4">
    <location>
        <begin position="121"/>
        <end position="188"/>
    </location>
</feature>
<gene>
    <name evidence="5" type="ORF">G1H10_24815</name>
</gene>
<dbReference type="Pfam" id="PF13845">
    <property type="entry name" value="Septum_form"/>
    <property type="match status" value="1"/>
</dbReference>
<protein>
    <submittedName>
        <fullName evidence="5">DUF4190 domain-containing protein</fullName>
    </submittedName>
</protein>
<dbReference type="Proteomes" id="UP000475214">
    <property type="component" value="Unassembled WGS sequence"/>
</dbReference>
<feature type="domain" description="DUF4190" evidence="3">
    <location>
        <begin position="40"/>
        <end position="93"/>
    </location>
</feature>
<evidence type="ECO:0000313" key="5">
    <source>
        <dbReference type="EMBL" id="NEE03394.1"/>
    </source>
</evidence>
<evidence type="ECO:0000259" key="3">
    <source>
        <dbReference type="Pfam" id="PF13828"/>
    </source>
</evidence>
<dbReference type="InterPro" id="IPR026004">
    <property type="entry name" value="Septum_form"/>
</dbReference>
<dbReference type="InterPro" id="IPR025241">
    <property type="entry name" value="DUF4190"/>
</dbReference>
<dbReference type="AlphaFoldDB" id="A0A6L9SFH5"/>
<name>A0A6L9SFH5_9ACTN</name>
<evidence type="ECO:0000256" key="1">
    <source>
        <dbReference type="SAM" id="MobiDB-lite"/>
    </source>
</evidence>
<dbReference type="RefSeq" id="WP_163743034.1">
    <property type="nucleotide sequence ID" value="NZ_JAAGOA010000022.1"/>
</dbReference>
<evidence type="ECO:0000259" key="4">
    <source>
        <dbReference type="Pfam" id="PF13845"/>
    </source>
</evidence>
<feature type="transmembrane region" description="Helical" evidence="2">
    <location>
        <begin position="76"/>
        <end position="100"/>
    </location>
</feature>
<comment type="caution">
    <text evidence="5">The sequence shown here is derived from an EMBL/GenBank/DDBJ whole genome shotgun (WGS) entry which is preliminary data.</text>
</comment>
<dbReference type="Pfam" id="PF13828">
    <property type="entry name" value="DUF4190"/>
    <property type="match status" value="1"/>
</dbReference>
<feature type="region of interest" description="Disordered" evidence="1">
    <location>
        <begin position="1"/>
        <end position="34"/>
    </location>
</feature>
<proteinExistence type="predicted"/>
<accession>A0A6L9SFH5</accession>
<feature type="transmembrane region" description="Helical" evidence="2">
    <location>
        <begin position="42"/>
        <end position="64"/>
    </location>
</feature>
<keyword evidence="2" id="KW-0812">Transmembrane</keyword>
<feature type="compositionally biased region" description="Basic and acidic residues" evidence="1">
    <location>
        <begin position="23"/>
        <end position="34"/>
    </location>
</feature>